<dbReference type="Pfam" id="PF20149">
    <property type="entry name" value="DUF6532"/>
    <property type="match status" value="1"/>
</dbReference>
<keyword evidence="3" id="KW-1185">Reference proteome</keyword>
<dbReference type="Proteomes" id="UP000054018">
    <property type="component" value="Unassembled WGS sequence"/>
</dbReference>
<feature type="non-terminal residue" evidence="2">
    <location>
        <position position="232"/>
    </location>
</feature>
<evidence type="ECO:0000259" key="1">
    <source>
        <dbReference type="Pfam" id="PF20149"/>
    </source>
</evidence>
<evidence type="ECO:0000313" key="2">
    <source>
        <dbReference type="EMBL" id="KIK20326.1"/>
    </source>
</evidence>
<dbReference type="HOGENOM" id="CLU_038181_0_1_1"/>
<dbReference type="EMBL" id="KN833767">
    <property type="protein sequence ID" value="KIK20326.1"/>
    <property type="molecule type" value="Genomic_DNA"/>
</dbReference>
<evidence type="ECO:0000313" key="3">
    <source>
        <dbReference type="Proteomes" id="UP000054018"/>
    </source>
</evidence>
<accession>A0A0C9YUB1</accession>
<sequence length="232" mass="26448">ARDYDDVTQEFMATVIREYHARLHTQAPMPDHVQETTLLSASWARGCQVTSVTIRGSQIHGQLKTKLWPLVEAVYSFHSSQSKSAIKKNHALAEELKEGMNFAFKDEDGQRGFLKAPLIQKIMNMMWFANKHDDGVMFPDHFKPFPHLALALVLTSIECCIDEWVTGTCMDVAFTIQEYHGMFESHLNCLREFKEATKQYGVLSGICNKIYEARRFVATFVHLSLELTATCP</sequence>
<gene>
    <name evidence="2" type="ORF">PISMIDRAFT_105996</name>
</gene>
<reference evidence="3" key="2">
    <citation type="submission" date="2015-01" db="EMBL/GenBank/DDBJ databases">
        <title>Evolutionary Origins and Diversification of the Mycorrhizal Mutualists.</title>
        <authorList>
            <consortium name="DOE Joint Genome Institute"/>
            <consortium name="Mycorrhizal Genomics Consortium"/>
            <person name="Kohler A."/>
            <person name="Kuo A."/>
            <person name="Nagy L.G."/>
            <person name="Floudas D."/>
            <person name="Copeland A."/>
            <person name="Barry K.W."/>
            <person name="Cichocki N."/>
            <person name="Veneault-Fourrey C."/>
            <person name="LaButti K."/>
            <person name="Lindquist E.A."/>
            <person name="Lipzen A."/>
            <person name="Lundell T."/>
            <person name="Morin E."/>
            <person name="Murat C."/>
            <person name="Riley R."/>
            <person name="Ohm R."/>
            <person name="Sun H."/>
            <person name="Tunlid A."/>
            <person name="Henrissat B."/>
            <person name="Grigoriev I.V."/>
            <person name="Hibbett D.S."/>
            <person name="Martin F."/>
        </authorList>
    </citation>
    <scope>NUCLEOTIDE SEQUENCE [LARGE SCALE GENOMIC DNA]</scope>
    <source>
        <strain evidence="3">441</strain>
    </source>
</reference>
<protein>
    <recommendedName>
        <fullName evidence="1">DUF6532 domain-containing protein</fullName>
    </recommendedName>
</protein>
<proteinExistence type="predicted"/>
<dbReference type="AlphaFoldDB" id="A0A0C9YUB1"/>
<dbReference type="OrthoDB" id="3244572at2759"/>
<feature type="domain" description="DUF6532" evidence="1">
    <location>
        <begin position="16"/>
        <end position="193"/>
    </location>
</feature>
<name>A0A0C9YUB1_9AGAM</name>
<organism evidence="2 3">
    <name type="scientific">Pisolithus microcarpus 441</name>
    <dbReference type="NCBI Taxonomy" id="765257"/>
    <lineage>
        <taxon>Eukaryota</taxon>
        <taxon>Fungi</taxon>
        <taxon>Dikarya</taxon>
        <taxon>Basidiomycota</taxon>
        <taxon>Agaricomycotina</taxon>
        <taxon>Agaricomycetes</taxon>
        <taxon>Agaricomycetidae</taxon>
        <taxon>Boletales</taxon>
        <taxon>Sclerodermatineae</taxon>
        <taxon>Pisolithaceae</taxon>
        <taxon>Pisolithus</taxon>
    </lineage>
</organism>
<reference evidence="2 3" key="1">
    <citation type="submission" date="2014-04" db="EMBL/GenBank/DDBJ databases">
        <authorList>
            <consortium name="DOE Joint Genome Institute"/>
            <person name="Kuo A."/>
            <person name="Kohler A."/>
            <person name="Costa M.D."/>
            <person name="Nagy L.G."/>
            <person name="Floudas D."/>
            <person name="Copeland A."/>
            <person name="Barry K.W."/>
            <person name="Cichocki N."/>
            <person name="Veneault-Fourrey C."/>
            <person name="LaButti K."/>
            <person name="Lindquist E.A."/>
            <person name="Lipzen A."/>
            <person name="Lundell T."/>
            <person name="Morin E."/>
            <person name="Murat C."/>
            <person name="Sun H."/>
            <person name="Tunlid A."/>
            <person name="Henrissat B."/>
            <person name="Grigoriev I.V."/>
            <person name="Hibbett D.S."/>
            <person name="Martin F."/>
            <person name="Nordberg H.P."/>
            <person name="Cantor M.N."/>
            <person name="Hua S.X."/>
        </authorList>
    </citation>
    <scope>NUCLEOTIDE SEQUENCE [LARGE SCALE GENOMIC DNA]</scope>
    <source>
        <strain evidence="2 3">441</strain>
    </source>
</reference>
<dbReference type="STRING" id="765257.A0A0C9YUB1"/>
<dbReference type="InterPro" id="IPR045341">
    <property type="entry name" value="DUF6532"/>
</dbReference>